<dbReference type="PANTHER" id="PTHR43750:SF3">
    <property type="entry name" value="UDP-GLUCOSE 6-DEHYDROGENASE TUAD"/>
    <property type="match status" value="1"/>
</dbReference>
<dbReference type="NCBIfam" id="TIGR03026">
    <property type="entry name" value="NDP-sugDHase"/>
    <property type="match status" value="1"/>
</dbReference>
<comment type="pathway">
    <text evidence="1">Nucleotide-sugar biosynthesis; UDP-alpha-D-glucuronate biosynthesis; UDP-alpha-D-glucuronate from UDP-alpha-D-glucose: step 1/1.</text>
</comment>
<dbReference type="InterPro" id="IPR017476">
    <property type="entry name" value="UDP-Glc/GDP-Man"/>
</dbReference>
<dbReference type="SUPFAM" id="SSF51735">
    <property type="entry name" value="NAD(P)-binding Rossmann-fold domains"/>
    <property type="match status" value="1"/>
</dbReference>
<gene>
    <name evidence="12" type="ordered locus">Francci3_3549</name>
</gene>
<dbReference type="PhylomeDB" id="Q2J741"/>
<accession>Q2J741</accession>
<dbReference type="STRING" id="106370.Francci3_3549"/>
<dbReference type="SUPFAM" id="SSF48179">
    <property type="entry name" value="6-phosphogluconate dehydrogenase C-terminal domain-like"/>
    <property type="match status" value="1"/>
</dbReference>
<dbReference type="Pfam" id="PF00984">
    <property type="entry name" value="UDPG_MGDP_dh"/>
    <property type="match status" value="1"/>
</dbReference>
<dbReference type="KEGG" id="fra:Francci3_3549"/>
<evidence type="ECO:0000256" key="7">
    <source>
        <dbReference type="PIRSR" id="PIRSR500134-1"/>
    </source>
</evidence>
<dbReference type="InterPro" id="IPR028357">
    <property type="entry name" value="UDPglc_DH_bac"/>
</dbReference>
<dbReference type="GO" id="GO:0003979">
    <property type="term" value="F:UDP-glucose 6-dehydrogenase activity"/>
    <property type="evidence" value="ECO:0007669"/>
    <property type="project" value="UniProtKB-EC"/>
</dbReference>
<dbReference type="InterPro" id="IPR014027">
    <property type="entry name" value="UDP-Glc/GDP-Man_DH_C"/>
</dbReference>
<evidence type="ECO:0000256" key="9">
    <source>
        <dbReference type="PIRSR" id="PIRSR500134-3"/>
    </source>
</evidence>
<feature type="binding site" evidence="9">
    <location>
        <position position="333"/>
    </location>
    <ligand>
        <name>NAD(+)</name>
        <dbReference type="ChEBI" id="CHEBI:57540"/>
    </ligand>
</feature>
<dbReference type="PIRSF" id="PIRSF500134">
    <property type="entry name" value="UDPglc_DH_bac"/>
    <property type="match status" value="1"/>
</dbReference>
<evidence type="ECO:0000256" key="1">
    <source>
        <dbReference type="ARBA" id="ARBA00004701"/>
    </source>
</evidence>
<dbReference type="UniPathway" id="UPA00038">
    <property type="reaction ID" value="UER00491"/>
</dbReference>
<dbReference type="InterPro" id="IPR036291">
    <property type="entry name" value="NAD(P)-bd_dom_sf"/>
</dbReference>
<feature type="region of interest" description="Disordered" evidence="10">
    <location>
        <begin position="1"/>
        <end position="21"/>
    </location>
</feature>
<proteinExistence type="inferred from homology"/>
<comment type="catalytic activity">
    <reaction evidence="6">
        <text>UDP-alpha-D-glucose + 2 NAD(+) + H2O = UDP-alpha-D-glucuronate + 2 NADH + 3 H(+)</text>
        <dbReference type="Rhea" id="RHEA:23596"/>
        <dbReference type="ChEBI" id="CHEBI:15377"/>
        <dbReference type="ChEBI" id="CHEBI:15378"/>
        <dbReference type="ChEBI" id="CHEBI:57540"/>
        <dbReference type="ChEBI" id="CHEBI:57945"/>
        <dbReference type="ChEBI" id="CHEBI:58052"/>
        <dbReference type="ChEBI" id="CHEBI:58885"/>
        <dbReference type="EC" id="1.1.1.22"/>
    </reaction>
</comment>
<dbReference type="AlphaFoldDB" id="Q2J741"/>
<feature type="binding site" evidence="8">
    <location>
        <position position="274"/>
    </location>
    <ligand>
        <name>substrate</name>
    </ligand>
</feature>
<dbReference type="GO" id="GO:0051287">
    <property type="term" value="F:NAD binding"/>
    <property type="evidence" value="ECO:0007669"/>
    <property type="project" value="InterPro"/>
</dbReference>
<feature type="binding site" evidence="8">
    <location>
        <begin position="219"/>
        <end position="222"/>
    </location>
    <ligand>
        <name>substrate</name>
    </ligand>
</feature>
<evidence type="ECO:0000256" key="10">
    <source>
        <dbReference type="SAM" id="MobiDB-lite"/>
    </source>
</evidence>
<dbReference type="SUPFAM" id="SSF52413">
    <property type="entry name" value="UDP-glucose/GDP-mannose dehydrogenase C-terminal domain"/>
    <property type="match status" value="1"/>
</dbReference>
<feature type="binding site" evidence="9">
    <location>
        <position position="222"/>
    </location>
    <ligand>
        <name>NAD(+)</name>
        <dbReference type="ChEBI" id="CHEBI:57540"/>
    </ligand>
</feature>
<feature type="binding site" evidence="8">
    <location>
        <begin position="319"/>
        <end position="323"/>
    </location>
    <ligand>
        <name>substrate</name>
    </ligand>
</feature>
<dbReference type="eggNOG" id="COG1004">
    <property type="taxonomic scope" value="Bacteria"/>
</dbReference>
<dbReference type="InterPro" id="IPR014026">
    <property type="entry name" value="UDP-Glc/GDP-Man_DH_dimer"/>
</dbReference>
<dbReference type="EMBL" id="CP000249">
    <property type="protein sequence ID" value="ABD12901.1"/>
    <property type="molecule type" value="Genomic_DNA"/>
</dbReference>
<dbReference type="GO" id="GO:0000271">
    <property type="term" value="P:polysaccharide biosynthetic process"/>
    <property type="evidence" value="ECO:0007669"/>
    <property type="project" value="InterPro"/>
</dbReference>
<dbReference type="Pfam" id="PF03720">
    <property type="entry name" value="UDPG_MGDP_dh_C"/>
    <property type="match status" value="1"/>
</dbReference>
<feature type="binding site" evidence="9">
    <location>
        <position position="58"/>
    </location>
    <ligand>
        <name>NAD(+)</name>
        <dbReference type="ChEBI" id="CHEBI:57540"/>
    </ligand>
</feature>
<evidence type="ECO:0000313" key="12">
    <source>
        <dbReference type="EMBL" id="ABD12901.1"/>
    </source>
</evidence>
<evidence type="ECO:0000256" key="5">
    <source>
        <dbReference type="ARBA" id="ARBA00023027"/>
    </source>
</evidence>
<dbReference type="Proteomes" id="UP000001937">
    <property type="component" value="Chromosome"/>
</dbReference>
<keyword evidence="5 9" id="KW-0520">NAD</keyword>
<feature type="region of interest" description="Disordered" evidence="10">
    <location>
        <begin position="508"/>
        <end position="529"/>
    </location>
</feature>
<evidence type="ECO:0000259" key="11">
    <source>
        <dbReference type="SMART" id="SM00984"/>
    </source>
</evidence>
<protein>
    <recommendedName>
        <fullName evidence="3">UDP-glucose 6-dehydrogenase</fullName>
        <ecNumber evidence="3">1.1.1.22</ecNumber>
    </recommendedName>
</protein>
<dbReference type="PIRSF" id="PIRSF000124">
    <property type="entry name" value="UDPglc_GDPman_dh"/>
    <property type="match status" value="1"/>
</dbReference>
<feature type="binding site" evidence="9">
    <location>
        <position position="109"/>
    </location>
    <ligand>
        <name>NAD(+)</name>
        <dbReference type="ChEBI" id="CHEBI:57540"/>
    </ligand>
</feature>
<feature type="binding site" evidence="8">
    <location>
        <position position="327"/>
    </location>
    <ligand>
        <name>substrate</name>
    </ligand>
</feature>
<keyword evidence="4 12" id="KW-0560">Oxidoreductase</keyword>
<evidence type="ECO:0000256" key="4">
    <source>
        <dbReference type="ARBA" id="ARBA00023002"/>
    </source>
</evidence>
<comment type="similarity">
    <text evidence="2">Belongs to the UDP-glucose/GDP-mannose dehydrogenase family.</text>
</comment>
<evidence type="ECO:0000256" key="8">
    <source>
        <dbReference type="PIRSR" id="PIRSR500134-2"/>
    </source>
</evidence>
<feature type="compositionally biased region" description="Low complexity" evidence="10">
    <location>
        <begin position="1"/>
        <end position="17"/>
    </location>
</feature>
<dbReference type="Pfam" id="PF03721">
    <property type="entry name" value="UDPG_MGDP_dh_N"/>
    <property type="match status" value="2"/>
</dbReference>
<dbReference type="InterPro" id="IPR036220">
    <property type="entry name" value="UDP-Glc/GDP-Man_DH_C_sf"/>
</dbReference>
<sequence>MRRSLMSSSDSLDDAAAPGTGPRPRLTVIGTGYLGATHAVCMAELGFEVLAVDVDHSKIERLSAGEIPFFEPDLADLLRANLRTGRLRFTTSFEEIAEFGDVHFVCVGTPQRADGYGADLSHLHAAIERLAPLLTRPCLVVGKSTVPAGTAAGLARTIAQLAPANRPVAGETAPGAAGADGLGRVEVGHDGLGHDEVDEPAADISSDLAGVQLAWNPEFLREGFAVADTLRPDRLVFGVASPAAEGALRAAFAPVIAQGVPVIVTDYATAELVKTAANSFLATKISFINAMAEVCEAVDADVLTLAEALSHDVRIGGNFLRPGVGFGGGCLPKDIRAFQARADELGVGAALRFLREIDEINNRRRDRVVDLVTAALDGTLVGRRLVVLGAAFKPNSDDVRDSPALAVAGLLAETGAGVTVVDPVATHNARQALPGLAYSDSVEAVVEGADALVLLTEWRQFADLDPARLGAVVRRKVVVDARHALDADQWRQAGWVYLAPGRPTGVIPSSLPEQRHRGDGAPPAPVEQCGETGARLAEVEARAGHPV</sequence>
<keyword evidence="13" id="KW-1185">Reference proteome</keyword>
<feature type="active site" description="Nucleophile" evidence="7">
    <location>
        <position position="330"/>
    </location>
</feature>
<dbReference type="InterPro" id="IPR001732">
    <property type="entry name" value="UDP-Glc/GDP-Man_DH_N"/>
</dbReference>
<dbReference type="EC" id="1.1.1.22" evidence="3"/>
<evidence type="ECO:0000256" key="3">
    <source>
        <dbReference type="ARBA" id="ARBA00012954"/>
    </source>
</evidence>
<dbReference type="PANTHER" id="PTHR43750">
    <property type="entry name" value="UDP-GLUCOSE 6-DEHYDROGENASE TUAD"/>
    <property type="match status" value="1"/>
</dbReference>
<feature type="binding site" evidence="9">
    <location>
        <position position="400"/>
    </location>
    <ligand>
        <name>NAD(+)</name>
        <dbReference type="ChEBI" id="CHEBI:57540"/>
    </ligand>
</feature>
<dbReference type="HOGENOM" id="CLU_023810_1_2_11"/>
<evidence type="ECO:0000256" key="6">
    <source>
        <dbReference type="ARBA" id="ARBA00047473"/>
    </source>
</evidence>
<reference evidence="12 13" key="1">
    <citation type="journal article" date="2007" name="Genome Res.">
        <title>Genome characteristics of facultatively symbiotic Frankia sp. strains reflect host range and host plant biogeography.</title>
        <authorList>
            <person name="Normand P."/>
            <person name="Lapierre P."/>
            <person name="Tisa L.S."/>
            <person name="Gogarten J.P."/>
            <person name="Alloisio N."/>
            <person name="Bagnarol E."/>
            <person name="Bassi C.A."/>
            <person name="Berry A.M."/>
            <person name="Bickhart D.M."/>
            <person name="Choisne N."/>
            <person name="Couloux A."/>
            <person name="Cournoyer B."/>
            <person name="Cruveiller S."/>
            <person name="Daubin V."/>
            <person name="Demange N."/>
            <person name="Francino M.P."/>
            <person name="Goltsman E."/>
            <person name="Huang Y."/>
            <person name="Kopp O.R."/>
            <person name="Labarre L."/>
            <person name="Lapidus A."/>
            <person name="Lavire C."/>
            <person name="Marechal J."/>
            <person name="Martinez M."/>
            <person name="Mastronunzio J.E."/>
            <person name="Mullin B.C."/>
            <person name="Niemann J."/>
            <person name="Pujic P."/>
            <person name="Rawnsley T."/>
            <person name="Rouy Z."/>
            <person name="Schenowitz C."/>
            <person name="Sellstedt A."/>
            <person name="Tavares F."/>
            <person name="Tomkins J.P."/>
            <person name="Vallenet D."/>
            <person name="Valverde C."/>
            <person name="Wall L.G."/>
            <person name="Wang Y."/>
            <person name="Medigue C."/>
            <person name="Benson D.R."/>
        </authorList>
    </citation>
    <scope>NUCLEOTIDE SEQUENCE [LARGE SCALE GENOMIC DNA]</scope>
    <source>
        <strain evidence="13">DSM 45818 / CECT 9043 / CcI3</strain>
    </source>
</reference>
<feature type="binding site" evidence="9">
    <location>
        <position position="53"/>
    </location>
    <ligand>
        <name>NAD(+)</name>
        <dbReference type="ChEBI" id="CHEBI:57540"/>
    </ligand>
</feature>
<dbReference type="GO" id="GO:0006065">
    <property type="term" value="P:UDP-glucuronate biosynthetic process"/>
    <property type="evidence" value="ECO:0007669"/>
    <property type="project" value="UniProtKB-UniPathway"/>
</dbReference>
<dbReference type="InterPro" id="IPR008927">
    <property type="entry name" value="6-PGluconate_DH-like_C_sf"/>
</dbReference>
<evidence type="ECO:0000313" key="13">
    <source>
        <dbReference type="Proteomes" id="UP000001937"/>
    </source>
</evidence>
<dbReference type="SMART" id="SM00984">
    <property type="entry name" value="UDPG_MGDP_dh_C"/>
    <property type="match status" value="1"/>
</dbReference>
<dbReference type="Gene3D" id="3.40.50.720">
    <property type="entry name" value="NAD(P)-binding Rossmann-like Domain"/>
    <property type="match status" value="3"/>
</dbReference>
<evidence type="ECO:0000256" key="2">
    <source>
        <dbReference type="ARBA" id="ARBA00006601"/>
    </source>
</evidence>
<name>Q2J741_FRACC</name>
<feature type="binding site" evidence="8">
    <location>
        <position position="393"/>
    </location>
    <ligand>
        <name>substrate</name>
    </ligand>
</feature>
<organism evidence="12 13">
    <name type="scientific">Frankia casuarinae (strain DSM 45818 / CECT 9043 / HFP020203 / CcI3)</name>
    <dbReference type="NCBI Taxonomy" id="106370"/>
    <lineage>
        <taxon>Bacteria</taxon>
        <taxon>Bacillati</taxon>
        <taxon>Actinomycetota</taxon>
        <taxon>Actinomycetes</taxon>
        <taxon>Frankiales</taxon>
        <taxon>Frankiaceae</taxon>
        <taxon>Frankia</taxon>
    </lineage>
</organism>
<feature type="domain" description="UDP-glucose/GDP-mannose dehydrogenase C-terminal" evidence="11">
    <location>
        <begin position="386"/>
        <end position="487"/>
    </location>
</feature>
<dbReference type="Gene3D" id="1.20.5.100">
    <property type="entry name" value="Cytochrome c1, transmembrane anchor, C-terminal"/>
    <property type="match status" value="1"/>
</dbReference>
<feature type="binding site" evidence="9">
    <location>
        <position position="145"/>
    </location>
    <ligand>
        <name>NAD(+)</name>
        <dbReference type="ChEBI" id="CHEBI:57540"/>
    </ligand>
</feature>